<dbReference type="Proteomes" id="UP000237347">
    <property type="component" value="Unassembled WGS sequence"/>
</dbReference>
<gene>
    <name evidence="2" type="ORF">CFP56_015808</name>
</gene>
<dbReference type="InterPro" id="IPR040256">
    <property type="entry name" value="At4g02000-like"/>
</dbReference>
<dbReference type="PANTHER" id="PTHR31286:SF153">
    <property type="entry name" value="DUF4283 DOMAIN PROTEIN"/>
    <property type="match status" value="1"/>
</dbReference>
<proteinExistence type="predicted"/>
<dbReference type="PANTHER" id="PTHR31286">
    <property type="entry name" value="GLYCINE-RICH CELL WALL STRUCTURAL PROTEIN 1.8-LIKE"/>
    <property type="match status" value="1"/>
</dbReference>
<dbReference type="InterPro" id="IPR025558">
    <property type="entry name" value="DUF4283"/>
</dbReference>
<evidence type="ECO:0000313" key="3">
    <source>
        <dbReference type="Proteomes" id="UP000237347"/>
    </source>
</evidence>
<protein>
    <recommendedName>
        <fullName evidence="1">DUF4283 domain-containing protein</fullName>
    </recommendedName>
</protein>
<dbReference type="EMBL" id="PKMF04000248">
    <property type="protein sequence ID" value="KAK7841079.1"/>
    <property type="molecule type" value="Genomic_DNA"/>
</dbReference>
<dbReference type="AlphaFoldDB" id="A0AAW0KR96"/>
<accession>A0AAW0KR96</accession>
<evidence type="ECO:0000259" key="1">
    <source>
        <dbReference type="Pfam" id="PF14111"/>
    </source>
</evidence>
<keyword evidence="3" id="KW-1185">Reference proteome</keyword>
<comment type="caution">
    <text evidence="2">The sequence shown here is derived from an EMBL/GenBank/DDBJ whole genome shotgun (WGS) entry which is preliminary data.</text>
</comment>
<evidence type="ECO:0000313" key="2">
    <source>
        <dbReference type="EMBL" id="KAK7841079.1"/>
    </source>
</evidence>
<dbReference type="Pfam" id="PF14111">
    <property type="entry name" value="DUF4283"/>
    <property type="match status" value="1"/>
</dbReference>
<sequence>MENLLAMWETFSLSETEGSKYRVCGNSGEGPYHLVARFFTGRVLSMEAIARTFKLLWHAKKGFELRDMGNHCVFFVFMEEFDVDKVLVGEPWSFDKNLVVLKRVLRPVEVKGLNFDRVSFWIQVHDLPLGSLNMRIASDIVSLAGVVILGSGDVEEFEGGNYMRVRVSIDITKPLSRGRKVEFDNGEESCNRKGSMPVRNQQFGLWLRASTPNLAKRTIVRVAGYEDEVKGALNKILLSKCMRGRDELKCNLTRGL</sequence>
<name>A0AAW0KR96_QUESU</name>
<feature type="domain" description="DUF4283" evidence="1">
    <location>
        <begin position="34"/>
        <end position="103"/>
    </location>
</feature>
<organism evidence="2 3">
    <name type="scientific">Quercus suber</name>
    <name type="common">Cork oak</name>
    <dbReference type="NCBI Taxonomy" id="58331"/>
    <lineage>
        <taxon>Eukaryota</taxon>
        <taxon>Viridiplantae</taxon>
        <taxon>Streptophyta</taxon>
        <taxon>Embryophyta</taxon>
        <taxon>Tracheophyta</taxon>
        <taxon>Spermatophyta</taxon>
        <taxon>Magnoliopsida</taxon>
        <taxon>eudicotyledons</taxon>
        <taxon>Gunneridae</taxon>
        <taxon>Pentapetalae</taxon>
        <taxon>rosids</taxon>
        <taxon>fabids</taxon>
        <taxon>Fagales</taxon>
        <taxon>Fagaceae</taxon>
        <taxon>Quercus</taxon>
    </lineage>
</organism>
<reference evidence="2 3" key="1">
    <citation type="journal article" date="2018" name="Sci. Data">
        <title>The draft genome sequence of cork oak.</title>
        <authorList>
            <person name="Ramos A.M."/>
            <person name="Usie A."/>
            <person name="Barbosa P."/>
            <person name="Barros P.M."/>
            <person name="Capote T."/>
            <person name="Chaves I."/>
            <person name="Simoes F."/>
            <person name="Abreu I."/>
            <person name="Carrasquinho I."/>
            <person name="Faro C."/>
            <person name="Guimaraes J.B."/>
            <person name="Mendonca D."/>
            <person name="Nobrega F."/>
            <person name="Rodrigues L."/>
            <person name="Saibo N.J.M."/>
            <person name="Varela M.C."/>
            <person name="Egas C."/>
            <person name="Matos J."/>
            <person name="Miguel C.M."/>
            <person name="Oliveira M.M."/>
            <person name="Ricardo C.P."/>
            <person name="Goncalves S."/>
        </authorList>
    </citation>
    <scope>NUCLEOTIDE SEQUENCE [LARGE SCALE GENOMIC DNA]</scope>
    <source>
        <strain evidence="3">cv. HL8</strain>
    </source>
</reference>